<dbReference type="EMBL" id="JAXLPB010000005">
    <property type="protein sequence ID" value="MDY8110433.1"/>
    <property type="molecule type" value="Genomic_DNA"/>
</dbReference>
<gene>
    <name evidence="2" type="ORF">U0C82_14925</name>
</gene>
<evidence type="ECO:0000256" key="1">
    <source>
        <dbReference type="SAM" id="SignalP"/>
    </source>
</evidence>
<dbReference type="Proteomes" id="UP001294412">
    <property type="component" value="Unassembled WGS sequence"/>
</dbReference>
<evidence type="ECO:0000313" key="2">
    <source>
        <dbReference type="EMBL" id="MDY8110433.1"/>
    </source>
</evidence>
<accession>A0ABU5I696</accession>
<reference evidence="2 3" key="1">
    <citation type="submission" date="2023-12" db="EMBL/GenBank/DDBJ databases">
        <title>Description of Novel Strain Fulvimarina sp. 2208YS6-2-32 isolated from Uroteuthis (Photololigo) edulis.</title>
        <authorList>
            <person name="Park J.-S."/>
        </authorList>
    </citation>
    <scope>NUCLEOTIDE SEQUENCE [LARGE SCALE GENOMIC DNA]</scope>
    <source>
        <strain evidence="2 3">2208YS6-2-32</strain>
    </source>
</reference>
<keyword evidence="1" id="KW-0732">Signal</keyword>
<sequence length="280" mass="30040">MQARLWQTRRRSGASGGRRSFAVASLAAMCAALYAEVSHSAAWVQEQGAGQAIVTGIYARADKAFSDDGSQTGAVDFQKGAVSLLIDYGVLSWLTVSGTAEFGSDTSERLPFRRPGLSNAALSVRAQVYRSDRYAMSVEIGGRTEDAYGEADRLVDTFGWDSPLLEARWSGGANFELFGRASFADVSAGYRYRTGEGPDEVLLDATLGVRAFDPVTLLFQSFTTVADGDIAAISVRQKAQASVVYDLSEAWSLQTGGFATVAGQNVLAERGAFAALWYRF</sequence>
<keyword evidence="3" id="KW-1185">Reference proteome</keyword>
<proteinExistence type="predicted"/>
<feature type="chain" id="PRO_5046433527" evidence="1">
    <location>
        <begin position="36"/>
        <end position="280"/>
    </location>
</feature>
<feature type="signal peptide" evidence="1">
    <location>
        <begin position="1"/>
        <end position="35"/>
    </location>
</feature>
<protein>
    <submittedName>
        <fullName evidence="2">Uncharacterized protein</fullName>
    </submittedName>
</protein>
<name>A0ABU5I696_9HYPH</name>
<comment type="caution">
    <text evidence="2">The sequence shown here is derived from an EMBL/GenBank/DDBJ whole genome shotgun (WGS) entry which is preliminary data.</text>
</comment>
<dbReference type="RefSeq" id="WP_322188021.1">
    <property type="nucleotide sequence ID" value="NZ_JAXLPB010000005.1"/>
</dbReference>
<organism evidence="2 3">
    <name type="scientific">Fulvimarina uroteuthidis</name>
    <dbReference type="NCBI Taxonomy" id="3098149"/>
    <lineage>
        <taxon>Bacteria</taxon>
        <taxon>Pseudomonadati</taxon>
        <taxon>Pseudomonadota</taxon>
        <taxon>Alphaproteobacteria</taxon>
        <taxon>Hyphomicrobiales</taxon>
        <taxon>Aurantimonadaceae</taxon>
        <taxon>Fulvimarina</taxon>
    </lineage>
</organism>
<evidence type="ECO:0000313" key="3">
    <source>
        <dbReference type="Proteomes" id="UP001294412"/>
    </source>
</evidence>